<dbReference type="EMBL" id="BMAV01003778">
    <property type="protein sequence ID" value="GFY43616.1"/>
    <property type="molecule type" value="Genomic_DNA"/>
</dbReference>
<evidence type="ECO:0000313" key="2">
    <source>
        <dbReference type="Proteomes" id="UP000886998"/>
    </source>
</evidence>
<name>A0A8X6X192_9ARAC</name>
<accession>A0A8X6X192</accession>
<reference evidence="1" key="1">
    <citation type="submission" date="2020-08" db="EMBL/GenBank/DDBJ databases">
        <title>Multicomponent nature underlies the extraordinary mechanical properties of spider dragline silk.</title>
        <authorList>
            <person name="Kono N."/>
            <person name="Nakamura H."/>
            <person name="Mori M."/>
            <person name="Yoshida Y."/>
            <person name="Ohtoshi R."/>
            <person name="Malay A.D."/>
            <person name="Moran D.A.P."/>
            <person name="Tomita M."/>
            <person name="Numata K."/>
            <person name="Arakawa K."/>
        </authorList>
    </citation>
    <scope>NUCLEOTIDE SEQUENCE</scope>
</reference>
<gene>
    <name evidence="1" type="ORF">TNIN_72741</name>
</gene>
<comment type="caution">
    <text evidence="1">The sequence shown here is derived from an EMBL/GenBank/DDBJ whole genome shotgun (WGS) entry which is preliminary data.</text>
</comment>
<organism evidence="1 2">
    <name type="scientific">Trichonephila inaurata madagascariensis</name>
    <dbReference type="NCBI Taxonomy" id="2747483"/>
    <lineage>
        <taxon>Eukaryota</taxon>
        <taxon>Metazoa</taxon>
        <taxon>Ecdysozoa</taxon>
        <taxon>Arthropoda</taxon>
        <taxon>Chelicerata</taxon>
        <taxon>Arachnida</taxon>
        <taxon>Araneae</taxon>
        <taxon>Araneomorphae</taxon>
        <taxon>Entelegynae</taxon>
        <taxon>Araneoidea</taxon>
        <taxon>Nephilidae</taxon>
        <taxon>Trichonephila</taxon>
        <taxon>Trichonephila inaurata</taxon>
    </lineage>
</organism>
<evidence type="ECO:0000313" key="1">
    <source>
        <dbReference type="EMBL" id="GFY43616.1"/>
    </source>
</evidence>
<protein>
    <submittedName>
        <fullName evidence="1">Uncharacterized protein</fullName>
    </submittedName>
</protein>
<dbReference type="Proteomes" id="UP000886998">
    <property type="component" value="Unassembled WGS sequence"/>
</dbReference>
<dbReference type="AlphaFoldDB" id="A0A8X6X192"/>
<proteinExistence type="predicted"/>
<sequence>MSPRAEGDGKSILVSSCSSGGLVLGGGLSPDGCQPYLRLGHEITFRVGPFRQSSRRRGDHQFPIQARVRRGLAMNSGLTDAAPVFRPAVLHPVVPSQVSLYRRRGCVPLKRSEGPLTVRNRARDLL</sequence>
<keyword evidence="2" id="KW-1185">Reference proteome</keyword>